<dbReference type="PIRSF" id="PIRSF028200">
    <property type="entry name" value="UCP028200"/>
    <property type="match status" value="1"/>
</dbReference>
<dbReference type="Pfam" id="PF19795">
    <property type="entry name" value="DUF6279"/>
    <property type="match status" value="1"/>
</dbReference>
<organism evidence="1 2">
    <name type="scientific">Pseudomonas salomonii</name>
    <dbReference type="NCBI Taxonomy" id="191391"/>
    <lineage>
        <taxon>Bacteria</taxon>
        <taxon>Pseudomonadati</taxon>
        <taxon>Pseudomonadota</taxon>
        <taxon>Gammaproteobacteria</taxon>
        <taxon>Pseudomonadales</taxon>
        <taxon>Pseudomonadaceae</taxon>
        <taxon>Pseudomonas</taxon>
    </lineage>
</organism>
<dbReference type="EMBL" id="FNOX01000005">
    <property type="protein sequence ID" value="SDY83452.1"/>
    <property type="molecule type" value="Genomic_DNA"/>
</dbReference>
<reference evidence="1 2" key="1">
    <citation type="submission" date="2016-10" db="EMBL/GenBank/DDBJ databases">
        <authorList>
            <person name="de Groot N.N."/>
        </authorList>
    </citation>
    <scope>NUCLEOTIDE SEQUENCE [LARGE SCALE GENOMIC DNA]</scope>
    <source>
        <strain evidence="1 2">ICMP 14252</strain>
    </source>
</reference>
<protein>
    <recommendedName>
        <fullName evidence="3">Lipoprotein</fullName>
    </recommendedName>
</protein>
<dbReference type="AlphaFoldDB" id="A0A1H3N3J9"/>
<dbReference type="PROSITE" id="PS51257">
    <property type="entry name" value="PROKAR_LIPOPROTEIN"/>
    <property type="match status" value="1"/>
</dbReference>
<sequence>MHEPFLRKDTPMLRRLKLLVVLLTLSLVLAGCNRVGLAYRNLDVIIPWTLNDYLDMNAGQKSWFNDTLKEHLAWHCTTQLPGYLDWLDRLQQMVDNNQITDAALQARTVEAKQAIAEVAREITPSAVQLLQGLDDQQVKDMGDALAKDLRKRQDEYLKPPLAQQIKERAERMSKRLDAWMGPLSASQQNRVTAWSIALGEQNREWIGNRAHWQAQFIDALQQRHSADFPQKIQQLLVDRESLWTPQYRTAYAQTEAAARGLIIDLMAESTAQQRQTLTQKIGKVRSDFQALKCLKAASI</sequence>
<dbReference type="InterPro" id="IPR016875">
    <property type="entry name" value="UCP028200"/>
</dbReference>
<evidence type="ECO:0008006" key="3">
    <source>
        <dbReference type="Google" id="ProtNLM"/>
    </source>
</evidence>
<dbReference type="Proteomes" id="UP000182902">
    <property type="component" value="Unassembled WGS sequence"/>
</dbReference>
<proteinExistence type="predicted"/>
<name>A0A1H3N3J9_9PSED</name>
<gene>
    <name evidence="1" type="ORF">SAMN05216247_105270</name>
</gene>
<accession>A0A1H3N3J9</accession>
<evidence type="ECO:0000313" key="1">
    <source>
        <dbReference type="EMBL" id="SDY83452.1"/>
    </source>
</evidence>
<evidence type="ECO:0000313" key="2">
    <source>
        <dbReference type="Proteomes" id="UP000182902"/>
    </source>
</evidence>